<dbReference type="AlphaFoldDB" id="A0A2P5W8I1"/>
<evidence type="ECO:0000313" key="2">
    <source>
        <dbReference type="EMBL" id="PPR87388.1"/>
    </source>
</evidence>
<proteinExistence type="predicted"/>
<accession>A0A2P5W8I1</accession>
<organism evidence="2 3">
    <name type="scientific">Gossypium barbadense</name>
    <name type="common">Sea Island cotton</name>
    <name type="synonym">Hibiscus barbadensis</name>
    <dbReference type="NCBI Taxonomy" id="3634"/>
    <lineage>
        <taxon>Eukaryota</taxon>
        <taxon>Viridiplantae</taxon>
        <taxon>Streptophyta</taxon>
        <taxon>Embryophyta</taxon>
        <taxon>Tracheophyta</taxon>
        <taxon>Spermatophyta</taxon>
        <taxon>Magnoliopsida</taxon>
        <taxon>eudicotyledons</taxon>
        <taxon>Gunneridae</taxon>
        <taxon>Pentapetalae</taxon>
        <taxon>rosids</taxon>
        <taxon>malvids</taxon>
        <taxon>Malvales</taxon>
        <taxon>Malvaceae</taxon>
        <taxon>Malvoideae</taxon>
        <taxon>Gossypium</taxon>
    </lineage>
</organism>
<sequence length="260" mass="28171">MRAGDKQKVAGDNQGCEDNSSNINSISCELNDAMDIDALIDSGHKRRKTSIGQRVSTLPTSWRGVVLHWSIAKKEELIADALLLWSPPSIFPLWTLPPPAPKNSLVAPAIERIPIEAENDFSSSLRRLLSKVGALGLKVLIEHFAIIEMKSEECGAELAAEKERCITAKTELRRVDFDALADMDMSSMGFYVLNLSGSALDSFVAIWKGELFVNEREGSSTTDMAPYAIGDVMNLVPPSVTRGVIVASSVVEGVALVNAD</sequence>
<gene>
    <name evidence="2" type="ORF">GOBAR_AA33301</name>
</gene>
<feature type="region of interest" description="Disordered" evidence="1">
    <location>
        <begin position="1"/>
        <end position="21"/>
    </location>
</feature>
<evidence type="ECO:0000313" key="3">
    <source>
        <dbReference type="Proteomes" id="UP000239757"/>
    </source>
</evidence>
<name>A0A2P5W8I1_GOSBA</name>
<evidence type="ECO:0000256" key="1">
    <source>
        <dbReference type="SAM" id="MobiDB-lite"/>
    </source>
</evidence>
<protein>
    <submittedName>
        <fullName evidence="2">Uncharacterized protein</fullName>
    </submittedName>
</protein>
<dbReference type="Proteomes" id="UP000239757">
    <property type="component" value="Unassembled WGS sequence"/>
</dbReference>
<reference evidence="2 3" key="1">
    <citation type="submission" date="2015-01" db="EMBL/GenBank/DDBJ databases">
        <title>Genome of allotetraploid Gossypium barbadense reveals genomic plasticity and fiber elongation in cotton evolution.</title>
        <authorList>
            <person name="Chen X."/>
            <person name="Liu X."/>
            <person name="Zhao B."/>
            <person name="Zheng H."/>
            <person name="Hu Y."/>
            <person name="Lu G."/>
            <person name="Yang C."/>
            <person name="Chen J."/>
            <person name="Shan C."/>
            <person name="Zhang L."/>
            <person name="Zhou Y."/>
            <person name="Wang L."/>
            <person name="Guo W."/>
            <person name="Bai Y."/>
            <person name="Ruan J."/>
            <person name="Shangguan X."/>
            <person name="Mao Y."/>
            <person name="Jiang J."/>
            <person name="Zhu Y."/>
            <person name="Lei J."/>
            <person name="Kang H."/>
            <person name="Chen S."/>
            <person name="He X."/>
            <person name="Wang R."/>
            <person name="Wang Y."/>
            <person name="Chen J."/>
            <person name="Wang L."/>
            <person name="Yu S."/>
            <person name="Wang B."/>
            <person name="Wei J."/>
            <person name="Song S."/>
            <person name="Lu X."/>
            <person name="Gao Z."/>
            <person name="Gu W."/>
            <person name="Deng X."/>
            <person name="Ma D."/>
            <person name="Wang S."/>
            <person name="Liang W."/>
            <person name="Fang L."/>
            <person name="Cai C."/>
            <person name="Zhu X."/>
            <person name="Zhou B."/>
            <person name="Zhang Y."/>
            <person name="Chen Z."/>
            <person name="Xu S."/>
            <person name="Zhu R."/>
            <person name="Wang S."/>
            <person name="Zhang T."/>
            <person name="Zhao G."/>
        </authorList>
    </citation>
    <scope>NUCLEOTIDE SEQUENCE [LARGE SCALE GENOMIC DNA]</scope>
    <source>
        <strain evidence="3">cv. Xinhai21</strain>
        <tissue evidence="2">Leaf</tissue>
    </source>
</reference>
<dbReference type="EMBL" id="KZ668599">
    <property type="protein sequence ID" value="PPR87388.1"/>
    <property type="molecule type" value="Genomic_DNA"/>
</dbReference>